<dbReference type="Proteomes" id="UP000823485">
    <property type="component" value="Unassembled WGS sequence"/>
</dbReference>
<keyword evidence="3" id="KW-1185">Reference proteome</keyword>
<sequence>MKKNIHHQQKPDLEKLNQEIEEELLHYLESGKPPQEEQEVYHSSIQTIFQFVMTTALVLVVVINIALIIYKLFN</sequence>
<protein>
    <submittedName>
        <fullName evidence="2">Uncharacterized protein</fullName>
    </submittedName>
</protein>
<keyword evidence="1" id="KW-0812">Transmembrane</keyword>
<gene>
    <name evidence="2" type="ORF">JOC94_002378</name>
</gene>
<dbReference type="EMBL" id="JAFBFH010000014">
    <property type="protein sequence ID" value="MBM7715391.1"/>
    <property type="molecule type" value="Genomic_DNA"/>
</dbReference>
<evidence type="ECO:0000313" key="2">
    <source>
        <dbReference type="EMBL" id="MBM7715391.1"/>
    </source>
</evidence>
<evidence type="ECO:0000256" key="1">
    <source>
        <dbReference type="SAM" id="Phobius"/>
    </source>
</evidence>
<comment type="caution">
    <text evidence="2">The sequence shown here is derived from an EMBL/GenBank/DDBJ whole genome shotgun (WGS) entry which is preliminary data.</text>
</comment>
<evidence type="ECO:0000313" key="3">
    <source>
        <dbReference type="Proteomes" id="UP000823485"/>
    </source>
</evidence>
<dbReference type="RefSeq" id="WP_077112778.1">
    <property type="nucleotide sequence ID" value="NZ_JAFBFH010000014.1"/>
</dbReference>
<accession>A0ABS2R6V9</accession>
<name>A0ABS2R6V9_9BACI</name>
<keyword evidence="1" id="KW-0472">Membrane</keyword>
<proteinExistence type="predicted"/>
<feature type="transmembrane region" description="Helical" evidence="1">
    <location>
        <begin position="51"/>
        <end position="73"/>
    </location>
</feature>
<reference evidence="2 3" key="1">
    <citation type="submission" date="2021-01" db="EMBL/GenBank/DDBJ databases">
        <title>Genomic Encyclopedia of Type Strains, Phase IV (KMG-IV): sequencing the most valuable type-strain genomes for metagenomic binning, comparative biology and taxonomic classification.</title>
        <authorList>
            <person name="Goeker M."/>
        </authorList>
    </citation>
    <scope>NUCLEOTIDE SEQUENCE [LARGE SCALE GENOMIC DNA]</scope>
    <source>
        <strain evidence="2 3">DSM 105453</strain>
    </source>
</reference>
<keyword evidence="1" id="KW-1133">Transmembrane helix</keyword>
<organism evidence="2 3">
    <name type="scientific">Siminovitchia thermophila</name>
    <dbReference type="NCBI Taxonomy" id="1245522"/>
    <lineage>
        <taxon>Bacteria</taxon>
        <taxon>Bacillati</taxon>
        <taxon>Bacillota</taxon>
        <taxon>Bacilli</taxon>
        <taxon>Bacillales</taxon>
        <taxon>Bacillaceae</taxon>
        <taxon>Siminovitchia</taxon>
    </lineage>
</organism>